<keyword evidence="4" id="KW-1185">Reference proteome</keyword>
<proteinExistence type="predicted"/>
<evidence type="ECO:0000259" key="2">
    <source>
        <dbReference type="SMART" id="SM00900"/>
    </source>
</evidence>
<reference evidence="3" key="1">
    <citation type="submission" date="2020-07" db="EMBL/GenBank/DDBJ databases">
        <title>Koleobacter methoxysyntrophicus gen. nov., sp. nov., a novel anaerobic bacterium isolated from deep subsurface oil field and proposal of Koleobacterales ord. nov. in the phylum Firmicutes.</title>
        <authorList>
            <person name="Sakamoto S."/>
            <person name="Tamaki H."/>
        </authorList>
    </citation>
    <scope>NUCLEOTIDE SEQUENCE</scope>
    <source>
        <strain evidence="3">NRmbB1</strain>
    </source>
</reference>
<dbReference type="EMBL" id="CP059066">
    <property type="protein sequence ID" value="QSQ09285.1"/>
    <property type="molecule type" value="Genomic_DNA"/>
</dbReference>
<organism evidence="3 4">
    <name type="scientific">Koleobacter methoxysyntrophicus</name>
    <dbReference type="NCBI Taxonomy" id="2751313"/>
    <lineage>
        <taxon>Bacteria</taxon>
        <taxon>Bacillati</taxon>
        <taxon>Bacillota</taxon>
        <taxon>Clostridia</taxon>
        <taxon>Koleobacterales</taxon>
        <taxon>Koleobacteraceae</taxon>
        <taxon>Koleobacter</taxon>
    </lineage>
</organism>
<dbReference type="SMART" id="SM00900">
    <property type="entry name" value="FMN_bind"/>
    <property type="match status" value="1"/>
</dbReference>
<sequence length="125" mass="13870">MKRVFKILAIVFLMFIIVIAATFFTIKSLKLPDVDVGDVDLRNINDGSYRGEYSAGPVKAVVKVQVKDNRIIDIMIEQHQNGLGKKAEKIIDEIISKQTLNVDVISGATLSSNVIRKAIEEALNK</sequence>
<feature type="transmembrane region" description="Helical" evidence="1">
    <location>
        <begin position="7"/>
        <end position="26"/>
    </location>
</feature>
<evidence type="ECO:0000313" key="4">
    <source>
        <dbReference type="Proteomes" id="UP000662904"/>
    </source>
</evidence>
<accession>A0A8A0RLJ7</accession>
<keyword evidence="1" id="KW-0812">Transmembrane</keyword>
<dbReference type="GO" id="GO:0010181">
    <property type="term" value="F:FMN binding"/>
    <property type="evidence" value="ECO:0007669"/>
    <property type="project" value="InterPro"/>
</dbReference>
<dbReference type="Pfam" id="PF04205">
    <property type="entry name" value="FMN_bind"/>
    <property type="match status" value="1"/>
</dbReference>
<name>A0A8A0RLJ7_9FIRM</name>
<keyword evidence="1" id="KW-1133">Transmembrane helix</keyword>
<dbReference type="InterPro" id="IPR007329">
    <property type="entry name" value="FMN-bd"/>
</dbReference>
<dbReference type="RefSeq" id="WP_206706645.1">
    <property type="nucleotide sequence ID" value="NZ_CP059066.1"/>
</dbReference>
<gene>
    <name evidence="3" type="ORF">H0A61_01646</name>
</gene>
<dbReference type="Proteomes" id="UP000662904">
    <property type="component" value="Chromosome"/>
</dbReference>
<keyword evidence="1" id="KW-0472">Membrane</keyword>
<evidence type="ECO:0000256" key="1">
    <source>
        <dbReference type="SAM" id="Phobius"/>
    </source>
</evidence>
<dbReference type="KEGG" id="kme:H0A61_01646"/>
<protein>
    <recommendedName>
        <fullName evidence="2">FMN-binding domain-containing protein</fullName>
    </recommendedName>
</protein>
<dbReference type="GO" id="GO:0016020">
    <property type="term" value="C:membrane"/>
    <property type="evidence" value="ECO:0007669"/>
    <property type="project" value="InterPro"/>
</dbReference>
<dbReference type="Gene3D" id="3.90.1010.20">
    <property type="match status" value="1"/>
</dbReference>
<dbReference type="AlphaFoldDB" id="A0A8A0RLJ7"/>
<evidence type="ECO:0000313" key="3">
    <source>
        <dbReference type="EMBL" id="QSQ09285.1"/>
    </source>
</evidence>
<feature type="domain" description="FMN-binding" evidence="2">
    <location>
        <begin position="48"/>
        <end position="124"/>
    </location>
</feature>